<organism evidence="2">
    <name type="scientific">Ixodes ricinus</name>
    <name type="common">Common tick</name>
    <name type="synonym">Acarus ricinus</name>
    <dbReference type="NCBI Taxonomy" id="34613"/>
    <lineage>
        <taxon>Eukaryota</taxon>
        <taxon>Metazoa</taxon>
        <taxon>Ecdysozoa</taxon>
        <taxon>Arthropoda</taxon>
        <taxon>Chelicerata</taxon>
        <taxon>Arachnida</taxon>
        <taxon>Acari</taxon>
        <taxon>Parasitiformes</taxon>
        <taxon>Ixodida</taxon>
        <taxon>Ixodoidea</taxon>
        <taxon>Ixodidae</taxon>
        <taxon>Ixodinae</taxon>
        <taxon>Ixodes</taxon>
    </lineage>
</organism>
<proteinExistence type="predicted"/>
<name>A0A147BDI6_IXORI</name>
<keyword evidence="1" id="KW-0732">Signal</keyword>
<accession>A0A147BDI6</accession>
<feature type="chain" id="PRO_5007542255" evidence="1">
    <location>
        <begin position="31"/>
        <end position="174"/>
    </location>
</feature>
<protein>
    <submittedName>
        <fullName evidence="2">Putative secreted protein</fullName>
    </submittedName>
</protein>
<evidence type="ECO:0000313" key="2">
    <source>
        <dbReference type="EMBL" id="JAR88843.1"/>
    </source>
</evidence>
<dbReference type="EMBL" id="GEGO01006561">
    <property type="protein sequence ID" value="JAR88843.1"/>
    <property type="molecule type" value="Transcribed_RNA"/>
</dbReference>
<dbReference type="AlphaFoldDB" id="A0A147BDI6"/>
<sequence>MLMYVHKTQLYSRPHPTLLLFLSLSFLTHGTAPSLRSLPSPLRPCRPPLFRNTCDHRENALPCLPFPPPSPNPSGSRRCEIPTRSLCVHLQHMQHLTQSFHQTTDLLTHVSYINPLESKEPITIIVPKANLFQLTFPQCSSYCCRSQRTLCIRSLFFFLSITNDLADSRAYSIL</sequence>
<reference evidence="2" key="1">
    <citation type="journal article" date="2018" name="PLoS Negl. Trop. Dis.">
        <title>Sialome diversity of ticks revealed by RNAseq of single tick salivary glands.</title>
        <authorList>
            <person name="Perner J."/>
            <person name="Kropackova S."/>
            <person name="Kopacek P."/>
            <person name="Ribeiro J.M."/>
        </authorList>
    </citation>
    <scope>NUCLEOTIDE SEQUENCE</scope>
    <source>
        <strain evidence="2">Siblings of single egg batch collected in Ceske Budejovice</strain>
        <tissue evidence="2">Salivary glands</tissue>
    </source>
</reference>
<feature type="signal peptide" evidence="1">
    <location>
        <begin position="1"/>
        <end position="30"/>
    </location>
</feature>
<evidence type="ECO:0000256" key="1">
    <source>
        <dbReference type="SAM" id="SignalP"/>
    </source>
</evidence>